<protein>
    <submittedName>
        <fullName evidence="2">Uncharacterized protein</fullName>
    </submittedName>
</protein>
<dbReference type="RefSeq" id="WP_107570642.1">
    <property type="nucleotide sequence ID" value="NZ_PYYB01000003.1"/>
</dbReference>
<gene>
    <name evidence="2" type="ORF">C7Y72_18340</name>
</gene>
<evidence type="ECO:0000256" key="1">
    <source>
        <dbReference type="SAM" id="Phobius"/>
    </source>
</evidence>
<feature type="transmembrane region" description="Helical" evidence="1">
    <location>
        <begin position="27"/>
        <end position="48"/>
    </location>
</feature>
<name>A0A2T4UDM1_9ACTN</name>
<sequence>MAESAKRDSVIIEHPNRDKAASKATKATVILLLLASAGLVGVITVGGWDALQGAQSVQIAYIAIYLVMAYYVSIWNRGILPVAAALAIIMLIFAAVAAPEWFARDKDGYTDPALPAELLGMLTVIVIPVQALLIAFAMRGFAQGWNVEVERYPDGSVHAPAT</sequence>
<keyword evidence="1" id="KW-1133">Transmembrane helix</keyword>
<evidence type="ECO:0000313" key="2">
    <source>
        <dbReference type="EMBL" id="PTL55599.1"/>
    </source>
</evidence>
<feature type="transmembrane region" description="Helical" evidence="1">
    <location>
        <begin position="118"/>
        <end position="138"/>
    </location>
</feature>
<accession>A0A2T4UDM1</accession>
<organism evidence="2 3">
    <name type="scientific">Paraconexibacter algicola</name>
    <dbReference type="NCBI Taxonomy" id="2133960"/>
    <lineage>
        <taxon>Bacteria</taxon>
        <taxon>Bacillati</taxon>
        <taxon>Actinomycetota</taxon>
        <taxon>Thermoleophilia</taxon>
        <taxon>Solirubrobacterales</taxon>
        <taxon>Paraconexibacteraceae</taxon>
        <taxon>Paraconexibacter</taxon>
    </lineage>
</organism>
<dbReference type="Proteomes" id="UP000240739">
    <property type="component" value="Unassembled WGS sequence"/>
</dbReference>
<feature type="transmembrane region" description="Helical" evidence="1">
    <location>
        <begin position="54"/>
        <end position="72"/>
    </location>
</feature>
<reference evidence="2 3" key="1">
    <citation type="submission" date="2018-03" db="EMBL/GenBank/DDBJ databases">
        <title>Aquarubrobacter algicola gen. nov., sp. nov., a novel actinobacterium isolated from shallow eutrophic lake during the end of cyanobacterial harmful algal blooms.</title>
        <authorList>
            <person name="Chun S.J."/>
        </authorList>
    </citation>
    <scope>NUCLEOTIDE SEQUENCE [LARGE SCALE GENOMIC DNA]</scope>
    <source>
        <strain evidence="2 3">Seoho-28</strain>
    </source>
</reference>
<dbReference type="AlphaFoldDB" id="A0A2T4UDM1"/>
<keyword evidence="1" id="KW-0472">Membrane</keyword>
<evidence type="ECO:0000313" key="3">
    <source>
        <dbReference type="Proteomes" id="UP000240739"/>
    </source>
</evidence>
<dbReference type="OrthoDB" id="5244319at2"/>
<keyword evidence="1" id="KW-0812">Transmembrane</keyword>
<proteinExistence type="predicted"/>
<keyword evidence="3" id="KW-1185">Reference proteome</keyword>
<dbReference type="EMBL" id="PYYB01000003">
    <property type="protein sequence ID" value="PTL55599.1"/>
    <property type="molecule type" value="Genomic_DNA"/>
</dbReference>
<feature type="transmembrane region" description="Helical" evidence="1">
    <location>
        <begin position="79"/>
        <end position="98"/>
    </location>
</feature>
<comment type="caution">
    <text evidence="2">The sequence shown here is derived from an EMBL/GenBank/DDBJ whole genome shotgun (WGS) entry which is preliminary data.</text>
</comment>